<feature type="transmembrane region" description="Helical" evidence="1">
    <location>
        <begin position="92"/>
        <end position="112"/>
    </location>
</feature>
<evidence type="ECO:0000256" key="1">
    <source>
        <dbReference type="SAM" id="Phobius"/>
    </source>
</evidence>
<accession>A0A0B7I0X8</accession>
<reference evidence="2 3" key="1">
    <citation type="submission" date="2015-01" db="EMBL/GenBank/DDBJ databases">
        <authorList>
            <person name="Xiang T."/>
            <person name="Song Y."/>
            <person name="Huang L."/>
            <person name="Wang B."/>
            <person name="Wu P."/>
        </authorList>
    </citation>
    <scope>NUCLEOTIDE SEQUENCE [LARGE SCALE GENOMIC DNA]</scope>
    <source>
        <strain evidence="2 3">CcD38</strain>
    </source>
</reference>
<feature type="transmembrane region" description="Helical" evidence="1">
    <location>
        <begin position="159"/>
        <end position="179"/>
    </location>
</feature>
<organism evidence="2 3">
    <name type="scientific">Capnocytophaga canis</name>
    <dbReference type="NCBI Taxonomy" id="1848903"/>
    <lineage>
        <taxon>Bacteria</taxon>
        <taxon>Pseudomonadati</taxon>
        <taxon>Bacteroidota</taxon>
        <taxon>Flavobacteriia</taxon>
        <taxon>Flavobacteriales</taxon>
        <taxon>Flavobacteriaceae</taxon>
        <taxon>Capnocytophaga</taxon>
    </lineage>
</organism>
<keyword evidence="1" id="KW-1133">Transmembrane helix</keyword>
<dbReference type="AlphaFoldDB" id="A0A0B7I0X8"/>
<dbReference type="EMBL" id="CDOI01000035">
    <property type="protein sequence ID" value="CEN43752.1"/>
    <property type="molecule type" value="Genomic_DNA"/>
</dbReference>
<proteinExistence type="predicted"/>
<keyword evidence="1" id="KW-0472">Membrane</keyword>
<dbReference type="Proteomes" id="UP000045051">
    <property type="component" value="Unassembled WGS sequence"/>
</dbReference>
<dbReference type="RefSeq" id="WP_042343290.1">
    <property type="nucleotide sequence ID" value="NZ_CDOI01000035.1"/>
</dbReference>
<evidence type="ECO:0000313" key="3">
    <source>
        <dbReference type="Proteomes" id="UP000045051"/>
    </source>
</evidence>
<evidence type="ECO:0000313" key="2">
    <source>
        <dbReference type="EMBL" id="CEN43752.1"/>
    </source>
</evidence>
<feature type="transmembrane region" description="Helical" evidence="1">
    <location>
        <begin position="185"/>
        <end position="210"/>
    </location>
</feature>
<name>A0A0B7I0X8_9FLAO</name>
<protein>
    <submittedName>
        <fullName evidence="2">Uncharacterized protein</fullName>
    </submittedName>
</protein>
<sequence length="232" mass="27858">MKKVTPKQIERLYEFTRQHYVEYFDVQTELVDHLANAIETHWQEFPDNDFETALQKEFRKFGVFGFMDVVEHKTKEMNKRYSKILWQKIKDFFTFPKIMMTLCIALVVYTVLYFFKDIAAEIVGSMTLIILFFIYAFLLSKPKLYQNKTDKKWLFENVLLGYNNYVGALGLLAQLHFFIRYLGENIAFMAVFSILITFLGISVYLVFYYLPKNRDKYLMELYPEYKDFMITT</sequence>
<keyword evidence="3" id="KW-1185">Reference proteome</keyword>
<feature type="transmembrane region" description="Helical" evidence="1">
    <location>
        <begin position="118"/>
        <end position="138"/>
    </location>
</feature>
<keyword evidence="1" id="KW-0812">Transmembrane</keyword>
<gene>
    <name evidence="2" type="ORF">CCAND38_130023</name>
</gene>